<comment type="catalytic activity">
    <reaction evidence="2">
        <text>a 3'-end 2',3'-cyclophospho-ribonucleotide-RNA + H2O = a 3'-end 2'-phospho-ribonucleotide-RNA + H(+)</text>
        <dbReference type="Rhea" id="RHEA:11828"/>
        <dbReference type="Rhea" id="RHEA-COMP:10464"/>
        <dbReference type="Rhea" id="RHEA-COMP:17353"/>
        <dbReference type="ChEBI" id="CHEBI:15377"/>
        <dbReference type="ChEBI" id="CHEBI:15378"/>
        <dbReference type="ChEBI" id="CHEBI:83064"/>
        <dbReference type="ChEBI" id="CHEBI:173113"/>
        <dbReference type="EC" id="3.1.4.58"/>
    </reaction>
</comment>
<feature type="short sequence motif" description="HXTX 1" evidence="2">
    <location>
        <begin position="75"/>
        <end position="78"/>
    </location>
</feature>
<comment type="caution">
    <text evidence="5">The sequence shown here is derived from an EMBL/GenBank/DDBJ whole genome shotgun (WGS) entry which is preliminary data.</text>
</comment>
<evidence type="ECO:0000313" key="5">
    <source>
        <dbReference type="EMBL" id="HGT38027.1"/>
    </source>
</evidence>
<dbReference type="NCBIfam" id="TIGR02258">
    <property type="entry name" value="2_5_ligase"/>
    <property type="match status" value="1"/>
</dbReference>
<dbReference type="InterPro" id="IPR004175">
    <property type="entry name" value="RNA_CPDase"/>
</dbReference>
<feature type="domain" description="Phosphoesterase HXTX" evidence="4">
    <location>
        <begin position="133"/>
        <end position="209"/>
    </location>
</feature>
<feature type="short sequence motif" description="HXTX 2" evidence="2">
    <location>
        <begin position="161"/>
        <end position="164"/>
    </location>
</feature>
<comment type="function">
    <text evidence="2">Hydrolyzes RNA 2',3'-cyclic phosphodiester to an RNA 2'-phosphomonoester.</text>
</comment>
<dbReference type="AlphaFoldDB" id="A0A7C4QLD0"/>
<keyword evidence="1 2" id="KW-0378">Hydrolase</keyword>
<organism evidence="5">
    <name type="scientific">Schlesneria paludicola</name>
    <dbReference type="NCBI Taxonomy" id="360056"/>
    <lineage>
        <taxon>Bacteria</taxon>
        <taxon>Pseudomonadati</taxon>
        <taxon>Planctomycetota</taxon>
        <taxon>Planctomycetia</taxon>
        <taxon>Planctomycetales</taxon>
        <taxon>Planctomycetaceae</taxon>
        <taxon>Schlesneria</taxon>
    </lineage>
</organism>
<evidence type="ECO:0000259" key="4">
    <source>
        <dbReference type="Pfam" id="PF02834"/>
    </source>
</evidence>
<accession>A0A7C4QLD0</accession>
<dbReference type="Gene3D" id="3.90.1140.10">
    <property type="entry name" value="Cyclic phosphodiesterase"/>
    <property type="match status" value="1"/>
</dbReference>
<evidence type="ECO:0000256" key="3">
    <source>
        <dbReference type="SAM" id="MobiDB-lite"/>
    </source>
</evidence>
<gene>
    <name evidence="5" type="primary">thpR</name>
    <name evidence="5" type="ORF">ENS64_01975</name>
</gene>
<proteinExistence type="inferred from homology"/>
<evidence type="ECO:0000256" key="1">
    <source>
        <dbReference type="ARBA" id="ARBA00022801"/>
    </source>
</evidence>
<feature type="active site" description="Proton acceptor" evidence="2">
    <location>
        <position position="161"/>
    </location>
</feature>
<comment type="similarity">
    <text evidence="2">Belongs to the 2H phosphoesterase superfamily. ThpR family.</text>
</comment>
<feature type="compositionally biased region" description="Basic residues" evidence="3">
    <location>
        <begin position="1"/>
        <end position="11"/>
    </location>
</feature>
<dbReference type="GO" id="GO:0004113">
    <property type="term" value="F:2',3'-cyclic-nucleotide 3'-phosphodiesterase activity"/>
    <property type="evidence" value="ECO:0007669"/>
    <property type="project" value="InterPro"/>
</dbReference>
<dbReference type="GO" id="GO:0008664">
    <property type="term" value="F:RNA 2',3'-cyclic 3'-phosphodiesterase activity"/>
    <property type="evidence" value="ECO:0007669"/>
    <property type="project" value="UniProtKB-EC"/>
</dbReference>
<feature type="domain" description="Phosphoesterase HXTX" evidence="4">
    <location>
        <begin position="52"/>
        <end position="126"/>
    </location>
</feature>
<feature type="region of interest" description="Disordered" evidence="3">
    <location>
        <begin position="1"/>
        <end position="28"/>
    </location>
</feature>
<sequence length="231" mass="25937">MSRSCRSRRSHAPPCSRDDPQPFPRRIAAMTAPPPDIWRLFWMTPVTPSREILQALTDLERWRSVLKIVRPEQLHLTLKFLGDTPTERLEEILRAGRATWNGLSLVPVAGHGVGVFPPRGRPRVLWVGLKNAHALIGLAEQLDRAMHQLGYAPEGRTFLPHLTLARIRGDVPRPLQRWLEDHRETTFGELPLPQLVLCRSQLTPQGAIYTPLEAFPLDSAAGTSAEEGCHA</sequence>
<reference evidence="5" key="1">
    <citation type="journal article" date="2020" name="mSystems">
        <title>Genome- and Community-Level Interaction Insights into Carbon Utilization and Element Cycling Functions of Hydrothermarchaeota in Hydrothermal Sediment.</title>
        <authorList>
            <person name="Zhou Z."/>
            <person name="Liu Y."/>
            <person name="Xu W."/>
            <person name="Pan J."/>
            <person name="Luo Z.H."/>
            <person name="Li M."/>
        </authorList>
    </citation>
    <scope>NUCLEOTIDE SEQUENCE [LARGE SCALE GENOMIC DNA]</scope>
    <source>
        <strain evidence="5">SpSt-508</strain>
    </source>
</reference>
<evidence type="ECO:0000256" key="2">
    <source>
        <dbReference type="HAMAP-Rule" id="MF_01940"/>
    </source>
</evidence>
<dbReference type="Pfam" id="PF02834">
    <property type="entry name" value="LigT_PEase"/>
    <property type="match status" value="2"/>
</dbReference>
<feature type="active site" description="Proton donor" evidence="2">
    <location>
        <position position="75"/>
    </location>
</feature>
<dbReference type="SUPFAM" id="SSF55144">
    <property type="entry name" value="LigT-like"/>
    <property type="match status" value="1"/>
</dbReference>
<dbReference type="HAMAP" id="MF_01940">
    <property type="entry name" value="RNA_CPDase"/>
    <property type="match status" value="1"/>
</dbReference>
<name>A0A7C4QLD0_9PLAN</name>
<protein>
    <recommendedName>
        <fullName evidence="2">RNA 2',3'-cyclic phosphodiesterase</fullName>
        <shortName evidence="2">RNA 2',3'-CPDase</shortName>
        <ecNumber evidence="2">3.1.4.58</ecNumber>
    </recommendedName>
</protein>
<dbReference type="InterPro" id="IPR014051">
    <property type="entry name" value="Phosphoesterase_HXTX"/>
</dbReference>
<dbReference type="InterPro" id="IPR009097">
    <property type="entry name" value="Cyclic_Pdiesterase"/>
</dbReference>
<dbReference type="EMBL" id="DSVQ01000005">
    <property type="protein sequence ID" value="HGT38027.1"/>
    <property type="molecule type" value="Genomic_DNA"/>
</dbReference>
<dbReference type="PANTHER" id="PTHR35561:SF1">
    <property type="entry name" value="RNA 2',3'-CYCLIC PHOSPHODIESTERASE"/>
    <property type="match status" value="1"/>
</dbReference>
<dbReference type="PANTHER" id="PTHR35561">
    <property type="entry name" value="RNA 2',3'-CYCLIC PHOSPHODIESTERASE"/>
    <property type="match status" value="1"/>
</dbReference>
<dbReference type="EC" id="3.1.4.58" evidence="2"/>